<dbReference type="Proteomes" id="UP000261811">
    <property type="component" value="Unassembled WGS sequence"/>
</dbReference>
<gene>
    <name evidence="2" type="ORF">DZF91_11140</name>
</gene>
<dbReference type="EMBL" id="QURH01000200">
    <property type="protein sequence ID" value="RFU41599.1"/>
    <property type="molecule type" value="Genomic_DNA"/>
</dbReference>
<proteinExistence type="predicted"/>
<comment type="caution">
    <text evidence="2">The sequence shown here is derived from an EMBL/GenBank/DDBJ whole genome shotgun (WGS) entry which is preliminary data.</text>
</comment>
<accession>A0A372JNR7</accession>
<sequence>MSGDMTPYDRKAWDEIEEWRQKRLAVRTPRVVSEGTRERLRVAGRKVRNSVRVLPGLPDFESIFVGSLEALAGLGGRAAMATVPKASVVKAYRKRGGDVDDLEDIRTLDLELIDKVKPRLGLRYTTFATAEGAGAGFAASGGGLLAAGGTVAGAGAGAAPGAALFMGTLVADAAAVLVAGHRAVAHIGAYYGYDAEHPDEQLFVLGILGLGTASEGAKLAAYAEINKLVQALARRATWDQLNQNVVTKVVQKVFTRFGFTLTKKKLGQAVPIMGIALGAGANTILLKRITDDAEHLYRERFLRERYGIETVADSSAADADSDEVVDIVNIVDAEILDEDNEPPNDDPTPAAVGDERT</sequence>
<dbReference type="InterPro" id="IPR024787">
    <property type="entry name" value="EcsC"/>
</dbReference>
<evidence type="ECO:0000256" key="1">
    <source>
        <dbReference type="SAM" id="MobiDB-lite"/>
    </source>
</evidence>
<evidence type="ECO:0000313" key="2">
    <source>
        <dbReference type="EMBL" id="RFU41599.1"/>
    </source>
</evidence>
<keyword evidence="3" id="KW-1185">Reference proteome</keyword>
<dbReference type="AlphaFoldDB" id="A0A372JNR7"/>
<reference evidence="2 3" key="1">
    <citation type="submission" date="2018-08" db="EMBL/GenBank/DDBJ databases">
        <title>Actinomadura jelena sp. nov., a novel Actinomycete isolated from soil in Chad.</title>
        <authorList>
            <person name="Shi L."/>
        </authorList>
    </citation>
    <scope>NUCLEOTIDE SEQUENCE [LARGE SCALE GENOMIC DNA]</scope>
    <source>
        <strain evidence="2 3">NEAU-G17</strain>
    </source>
</reference>
<organism evidence="2 3">
    <name type="scientific">Actinomadura logoneensis</name>
    <dbReference type="NCBI Taxonomy" id="2293572"/>
    <lineage>
        <taxon>Bacteria</taxon>
        <taxon>Bacillati</taxon>
        <taxon>Actinomycetota</taxon>
        <taxon>Actinomycetes</taxon>
        <taxon>Streptosporangiales</taxon>
        <taxon>Thermomonosporaceae</taxon>
        <taxon>Actinomadura</taxon>
    </lineage>
</organism>
<name>A0A372JNR7_9ACTN</name>
<dbReference type="PANTHER" id="PTHR41260:SF1">
    <property type="entry name" value="PROTEIN ECSC"/>
    <property type="match status" value="1"/>
</dbReference>
<evidence type="ECO:0000313" key="3">
    <source>
        <dbReference type="Proteomes" id="UP000261811"/>
    </source>
</evidence>
<dbReference type="PANTHER" id="PTHR41260">
    <property type="entry name" value="PROTEIN ECSC"/>
    <property type="match status" value="1"/>
</dbReference>
<dbReference type="Pfam" id="PF12787">
    <property type="entry name" value="EcsC"/>
    <property type="match status" value="1"/>
</dbReference>
<protein>
    <submittedName>
        <fullName evidence="2">Serine/arginine repetitive matrix protein 2</fullName>
    </submittedName>
</protein>
<feature type="region of interest" description="Disordered" evidence="1">
    <location>
        <begin position="336"/>
        <end position="357"/>
    </location>
</feature>